<dbReference type="EMBL" id="JARKNE010000002">
    <property type="protein sequence ID" value="KAK5843742.1"/>
    <property type="molecule type" value="Genomic_DNA"/>
</dbReference>
<comment type="caution">
    <text evidence="1">The sequence shown here is derived from an EMBL/GenBank/DDBJ whole genome shotgun (WGS) entry which is preliminary data.</text>
</comment>
<accession>A0ABR0QXY0</accession>
<name>A0ABR0QXY0_GOSAR</name>
<proteinExistence type="predicted"/>
<reference evidence="1 2" key="1">
    <citation type="submission" date="2023-03" db="EMBL/GenBank/DDBJ databases">
        <title>WGS of Gossypium arboreum.</title>
        <authorList>
            <person name="Yu D."/>
        </authorList>
    </citation>
    <scope>NUCLEOTIDE SEQUENCE [LARGE SCALE GENOMIC DNA]</scope>
    <source>
        <tissue evidence="1">Leaf</tissue>
    </source>
</reference>
<evidence type="ECO:0000313" key="1">
    <source>
        <dbReference type="EMBL" id="KAK5843742.1"/>
    </source>
</evidence>
<sequence>MLLNGHQLIGHLDGSISAPPTAITQNRKAIPNPKYQIWFSQDQFIQQAMMAAVDITVAPTVATSATAQKAWELLHTFYANMTE</sequence>
<dbReference type="PANTHER" id="PTHR47481:SF21">
    <property type="entry name" value="BASIC-LEUCINE ZIPPER TRANSCRIPTION FACTOR Q-RELATED"/>
    <property type="match status" value="1"/>
</dbReference>
<keyword evidence="2" id="KW-1185">Reference proteome</keyword>
<dbReference type="PANTHER" id="PTHR47481">
    <property type="match status" value="1"/>
</dbReference>
<protein>
    <submittedName>
        <fullName evidence="1">Uncharacterized protein</fullName>
    </submittedName>
</protein>
<organism evidence="1 2">
    <name type="scientific">Gossypium arboreum</name>
    <name type="common">Tree cotton</name>
    <name type="synonym">Gossypium nanking</name>
    <dbReference type="NCBI Taxonomy" id="29729"/>
    <lineage>
        <taxon>Eukaryota</taxon>
        <taxon>Viridiplantae</taxon>
        <taxon>Streptophyta</taxon>
        <taxon>Embryophyta</taxon>
        <taxon>Tracheophyta</taxon>
        <taxon>Spermatophyta</taxon>
        <taxon>Magnoliopsida</taxon>
        <taxon>eudicotyledons</taxon>
        <taxon>Gunneridae</taxon>
        <taxon>Pentapetalae</taxon>
        <taxon>rosids</taxon>
        <taxon>malvids</taxon>
        <taxon>Malvales</taxon>
        <taxon>Malvaceae</taxon>
        <taxon>Malvoideae</taxon>
        <taxon>Gossypium</taxon>
    </lineage>
</organism>
<evidence type="ECO:0000313" key="2">
    <source>
        <dbReference type="Proteomes" id="UP001358586"/>
    </source>
</evidence>
<dbReference type="Proteomes" id="UP001358586">
    <property type="component" value="Chromosome 2"/>
</dbReference>
<gene>
    <name evidence="1" type="ORF">PVK06_006200</name>
</gene>